<dbReference type="SUPFAM" id="SSF52047">
    <property type="entry name" value="RNI-like"/>
    <property type="match status" value="1"/>
</dbReference>
<sequence length="461" mass="52786">MDLKAQRRRVEELDAQGTLLERRIEDLIEELESVRLAYSENRLERAASIPLHTLPDDVLKLMLEAAYDHEDNGDCFELQSIVITHVSRRLRQLALSLPRLWNCLHLDTPTPLLELQLSRSGDLPLRVLLYHNKPERRDGQSAILRDNNMITRYVEQLGLLLRLHAHRIAHLTIDSHSARLFLSILPRLHRQPFPQAMLLELTAERHALTVKDPYLLPECPKLDMLWLSAIPASFSNVFYESLTYLSITDTKVLHRDLSDVARACPNLAELHMSSFRVVTNTSETIRFPHLETLGLGGWSRPDIYLDWLDMPSLSDLTIFSADLIPHRFDTRGLESLRPFPTARTVEFSRMQVSAVPLYDENILKYVPNVTTLLLRRCPAKDGSLFEHLATADPPSLAALQTLIATELEKDAQDVLLRIVQHRARHELPLKEVQLGRGILDNMDEELLRALGEHVAVTKFEE</sequence>
<dbReference type="OrthoDB" id="3365698at2759"/>
<feature type="coiled-coil region" evidence="1">
    <location>
        <begin position="3"/>
        <end position="30"/>
    </location>
</feature>
<protein>
    <recommendedName>
        <fullName evidence="4">F-box domain-containing protein</fullName>
    </recommendedName>
</protein>
<dbReference type="AlphaFoldDB" id="A0A9P3G245"/>
<gene>
    <name evidence="2" type="ORF">PsYK624_025900</name>
</gene>
<accession>A0A9P3G245</accession>
<dbReference type="InterPro" id="IPR032675">
    <property type="entry name" value="LRR_dom_sf"/>
</dbReference>
<keyword evidence="1" id="KW-0175">Coiled coil</keyword>
<dbReference type="EMBL" id="BPQB01000004">
    <property type="protein sequence ID" value="GJE86510.1"/>
    <property type="molecule type" value="Genomic_DNA"/>
</dbReference>
<name>A0A9P3G245_9APHY</name>
<dbReference type="Proteomes" id="UP000703269">
    <property type="component" value="Unassembled WGS sequence"/>
</dbReference>
<comment type="caution">
    <text evidence="2">The sequence shown here is derived from an EMBL/GenBank/DDBJ whole genome shotgun (WGS) entry which is preliminary data.</text>
</comment>
<evidence type="ECO:0000313" key="3">
    <source>
        <dbReference type="Proteomes" id="UP000703269"/>
    </source>
</evidence>
<dbReference type="Gene3D" id="3.80.10.10">
    <property type="entry name" value="Ribonuclease Inhibitor"/>
    <property type="match status" value="1"/>
</dbReference>
<organism evidence="2 3">
    <name type="scientific">Phanerochaete sordida</name>
    <dbReference type="NCBI Taxonomy" id="48140"/>
    <lineage>
        <taxon>Eukaryota</taxon>
        <taxon>Fungi</taxon>
        <taxon>Dikarya</taxon>
        <taxon>Basidiomycota</taxon>
        <taxon>Agaricomycotina</taxon>
        <taxon>Agaricomycetes</taxon>
        <taxon>Polyporales</taxon>
        <taxon>Phanerochaetaceae</taxon>
        <taxon>Phanerochaete</taxon>
    </lineage>
</organism>
<reference evidence="2 3" key="1">
    <citation type="submission" date="2021-08" db="EMBL/GenBank/DDBJ databases">
        <title>Draft Genome Sequence of Phanerochaete sordida strain YK-624.</title>
        <authorList>
            <person name="Mori T."/>
            <person name="Dohra H."/>
            <person name="Suzuki T."/>
            <person name="Kawagishi H."/>
            <person name="Hirai H."/>
        </authorList>
    </citation>
    <scope>NUCLEOTIDE SEQUENCE [LARGE SCALE GENOMIC DNA]</scope>
    <source>
        <strain evidence="2 3">YK-624</strain>
    </source>
</reference>
<evidence type="ECO:0000313" key="2">
    <source>
        <dbReference type="EMBL" id="GJE86510.1"/>
    </source>
</evidence>
<keyword evidence="3" id="KW-1185">Reference proteome</keyword>
<proteinExistence type="predicted"/>
<evidence type="ECO:0000256" key="1">
    <source>
        <dbReference type="SAM" id="Coils"/>
    </source>
</evidence>
<evidence type="ECO:0008006" key="4">
    <source>
        <dbReference type="Google" id="ProtNLM"/>
    </source>
</evidence>